<keyword evidence="1" id="KW-1133">Transmembrane helix</keyword>
<dbReference type="EMBL" id="CP117884">
    <property type="protein sequence ID" value="WDF83638.1"/>
    <property type="molecule type" value="Genomic_DNA"/>
</dbReference>
<feature type="transmembrane region" description="Helical" evidence="1">
    <location>
        <begin position="634"/>
        <end position="658"/>
    </location>
</feature>
<evidence type="ECO:0000313" key="3">
    <source>
        <dbReference type="EMBL" id="WDF83638.1"/>
    </source>
</evidence>
<evidence type="ECO:0000259" key="2">
    <source>
        <dbReference type="Pfam" id="PF20155"/>
    </source>
</evidence>
<feature type="transmembrane region" description="Helical" evidence="1">
    <location>
        <begin position="378"/>
        <end position="397"/>
    </location>
</feature>
<keyword evidence="1" id="KW-0812">Transmembrane</keyword>
<feature type="transmembrane region" description="Helical" evidence="1">
    <location>
        <begin position="606"/>
        <end position="627"/>
    </location>
</feature>
<name>A0ABY7WU05_9LACO</name>
<feature type="transmembrane region" description="Helical" evidence="1">
    <location>
        <begin position="692"/>
        <end position="719"/>
    </location>
</feature>
<dbReference type="RefSeq" id="WP_274261927.1">
    <property type="nucleotide sequence ID" value="NZ_CP117884.1"/>
</dbReference>
<evidence type="ECO:0000256" key="1">
    <source>
        <dbReference type="SAM" id="Phobius"/>
    </source>
</evidence>
<evidence type="ECO:0000313" key="4">
    <source>
        <dbReference type="Proteomes" id="UP001220377"/>
    </source>
</evidence>
<dbReference type="Proteomes" id="UP001220377">
    <property type="component" value="Chromosome"/>
</dbReference>
<feature type="transmembrane region" description="Helical" evidence="1">
    <location>
        <begin position="516"/>
        <end position="540"/>
    </location>
</feature>
<dbReference type="Pfam" id="PF20155">
    <property type="entry name" value="TMP_3"/>
    <property type="match status" value="1"/>
</dbReference>
<feature type="transmembrane region" description="Helical" evidence="1">
    <location>
        <begin position="483"/>
        <end position="504"/>
    </location>
</feature>
<dbReference type="NCBIfam" id="TIGR02675">
    <property type="entry name" value="tape_meas_nterm"/>
    <property type="match status" value="1"/>
</dbReference>
<protein>
    <submittedName>
        <fullName evidence="3">Tape measure protein</fullName>
    </submittedName>
</protein>
<sequence length="962" mass="94649">MSTISTMIRIQDGASSVLKSIGSAAEKTTSTFGGMAKSGGMMKSMLGANLISSGVTAGLGALRSGLGGLMSDLSESSATWQTFQQNMSNLKTPQAQINSTKKDLQTFAQQTIYSASDMASTYGQLAAVGTKNTTQLVKGFGGLAAASSDPTQAMKTLSQQATQMAAKPKVQWEDFRLMLEQTPAGMAAVAKTMGVSLGQMIKNIQAGKVSTQDFFNAVAKTGTNANFTQMATQFKTVGQAVEGLKETVVNKLLGAFNSASKTGIQFVSDLTNGIQSINFNAIADGVFKTFAKITAGVGQFMKGFSSTFATTDITNAFVAVKMAIGDVVKALAGMGGNKGISALQSLGKIAGNGIAALATGIQNIANWVSRLDPKTIQAFAKALGAAAVAFVALKAAFSIGSKISKAVSTISGVGKALGLIKAPAAAAASAESAAGNAAGTTATNMLKLGGAVLMIGGGVMLAAAGLGIMAMAAIKLAAAGPGAVAAFLVMGVVLAGLIAVVGAFGGALTAAGLGMLAFGAMAIMVGVGFMLIAVGIAIVVASLPLVAAYGAMAGAAFTQLAAGMVAFAGAAALAGIALIVLGAGLLVFGVAAMVAAVGVILLGAGLMIAAIAIVLMAATLPIVAASVTMAATGFMMLAVAMLIFAPMAMIAAVATIMLGAGLMVMGAGAMVAAVGVLLLGVALMVAGAGLRLVGAGALVAAAGLMALGAAVVGIVSAFITAGSMMIHAISSAMSGVVKAVSGGIKNAVSAAQGFGGALVGAGKAIINGFLKGLKAAFGAVKSFVGGIAKWVKDHKGPIAYDRKLLIPAGNAVMLGFNEGLQTTFKTVQKTVTGVAGQVQDQFSGLALAGPQMTGTTPGDILANGFNRAASAVGTIGTALAGLPSNSTVGVTGAYTGTGNTVTSAPTGLGYGGTSTSTTSNDSSQHVTQVQPGAIVINGATAEDGEAIAAKLESFLRQRENAR</sequence>
<keyword evidence="4" id="KW-1185">Reference proteome</keyword>
<organism evidence="3 4">
    <name type="scientific">Lacticaseibacillus pabuli</name>
    <dbReference type="NCBI Taxonomy" id="3025672"/>
    <lineage>
        <taxon>Bacteria</taxon>
        <taxon>Bacillati</taxon>
        <taxon>Bacillota</taxon>
        <taxon>Bacilli</taxon>
        <taxon>Lactobacillales</taxon>
        <taxon>Lactobacillaceae</taxon>
        <taxon>Lacticaseibacillus</taxon>
    </lineage>
</organism>
<feature type="transmembrane region" description="Helical" evidence="1">
    <location>
        <begin position="664"/>
        <end position="685"/>
    </location>
</feature>
<keyword evidence="1" id="KW-0472">Membrane</keyword>
<proteinExistence type="predicted"/>
<gene>
    <name evidence="3" type="ORF">PQ472_05220</name>
</gene>
<feature type="domain" description="Tape measure protein N-terminal" evidence="2">
    <location>
        <begin position="75"/>
        <end position="256"/>
    </location>
</feature>
<dbReference type="InterPro" id="IPR013491">
    <property type="entry name" value="Tape_meas_N"/>
</dbReference>
<feature type="transmembrane region" description="Helical" evidence="1">
    <location>
        <begin position="451"/>
        <end position="477"/>
    </location>
</feature>
<reference evidence="3 4" key="1">
    <citation type="submission" date="2023-02" db="EMBL/GenBank/DDBJ databases">
        <title>Genome sequence of Lacticaseibacillus sp. KACC 23028.</title>
        <authorList>
            <person name="Kim S."/>
            <person name="Heo J."/>
            <person name="Kwon S.-W."/>
        </authorList>
    </citation>
    <scope>NUCLEOTIDE SEQUENCE [LARGE SCALE GENOMIC DNA]</scope>
    <source>
        <strain evidence="3 4">KACC 23028</strain>
    </source>
</reference>
<feature type="transmembrane region" description="Helical" evidence="1">
    <location>
        <begin position="576"/>
        <end position="600"/>
    </location>
</feature>
<accession>A0ABY7WU05</accession>
<feature type="transmembrane region" description="Helical" evidence="1">
    <location>
        <begin position="546"/>
        <end position="569"/>
    </location>
</feature>